<organism evidence="3 4">
    <name type="scientific">Bugula neritina</name>
    <name type="common">Brown bryozoan</name>
    <name type="synonym">Sertularia neritina</name>
    <dbReference type="NCBI Taxonomy" id="10212"/>
    <lineage>
        <taxon>Eukaryota</taxon>
        <taxon>Metazoa</taxon>
        <taxon>Spiralia</taxon>
        <taxon>Lophotrochozoa</taxon>
        <taxon>Bryozoa</taxon>
        <taxon>Gymnolaemata</taxon>
        <taxon>Cheilostomatida</taxon>
        <taxon>Flustrina</taxon>
        <taxon>Buguloidea</taxon>
        <taxon>Bugulidae</taxon>
        <taxon>Bugula</taxon>
    </lineage>
</organism>
<gene>
    <name evidence="3" type="ORF">EB796_023149</name>
</gene>
<feature type="region of interest" description="Disordered" evidence="1">
    <location>
        <begin position="196"/>
        <end position="328"/>
    </location>
</feature>
<name>A0A7J7IYB3_BUGNE</name>
<evidence type="ECO:0000313" key="3">
    <source>
        <dbReference type="EMBL" id="KAF6018547.1"/>
    </source>
</evidence>
<sequence length="328" mass="36467">MPPVLLWSVCLSVSCCMVLCLFLVRLRRSRIKAQSIENLFDSQSAGVVQKDEPVSAFHTPHTKRLSSDIRPESNKSTLYNSAVSHHLSSDHRKIAVSTTALNVSGSVGPLREVSLVIPVDELYKENGARSSDDLLSSQNDSSVSSPMSSNRSDRIDNSYKSSQKNGGIFFHHQPLSQRSSTGERRRQMWLYDYAGDSDDDGRSLLSNRSSEDQFPTKDCDDLLPTKDTEVSQRLARGDYSVASPKPDLVMGTENSPRGLVYYDNPQSSRHPSNISGPVTSSPKYSGNHEYPPHLQTSRSHPSNMYASLDRRRRNNTSKTVGRGESEML</sequence>
<protein>
    <submittedName>
        <fullName evidence="3">Uncharacterized protein</fullName>
    </submittedName>
</protein>
<evidence type="ECO:0000256" key="2">
    <source>
        <dbReference type="SAM" id="Phobius"/>
    </source>
</evidence>
<proteinExistence type="predicted"/>
<keyword evidence="4" id="KW-1185">Reference proteome</keyword>
<dbReference type="Proteomes" id="UP000593567">
    <property type="component" value="Unassembled WGS sequence"/>
</dbReference>
<keyword evidence="2" id="KW-0472">Membrane</keyword>
<feature type="compositionally biased region" description="Polar residues" evidence="1">
    <location>
        <begin position="294"/>
        <end position="305"/>
    </location>
</feature>
<dbReference type="AlphaFoldDB" id="A0A7J7IYB3"/>
<feature type="compositionally biased region" description="Low complexity" evidence="1">
    <location>
        <begin position="133"/>
        <end position="150"/>
    </location>
</feature>
<keyword evidence="2" id="KW-0812">Transmembrane</keyword>
<keyword evidence="2" id="KW-1133">Transmembrane helix</keyword>
<evidence type="ECO:0000256" key="1">
    <source>
        <dbReference type="SAM" id="MobiDB-lite"/>
    </source>
</evidence>
<feature type="compositionally biased region" description="Basic and acidic residues" evidence="1">
    <location>
        <begin position="209"/>
        <end position="230"/>
    </location>
</feature>
<evidence type="ECO:0000313" key="4">
    <source>
        <dbReference type="Proteomes" id="UP000593567"/>
    </source>
</evidence>
<dbReference type="EMBL" id="VXIV02003296">
    <property type="protein sequence ID" value="KAF6018547.1"/>
    <property type="molecule type" value="Genomic_DNA"/>
</dbReference>
<comment type="caution">
    <text evidence="3">The sequence shown here is derived from an EMBL/GenBank/DDBJ whole genome shotgun (WGS) entry which is preliminary data.</text>
</comment>
<feature type="region of interest" description="Disordered" evidence="1">
    <location>
        <begin position="128"/>
        <end position="183"/>
    </location>
</feature>
<feature type="compositionally biased region" description="Polar residues" evidence="1">
    <location>
        <begin position="264"/>
        <end position="284"/>
    </location>
</feature>
<feature type="transmembrane region" description="Helical" evidence="2">
    <location>
        <begin position="6"/>
        <end position="24"/>
    </location>
</feature>
<accession>A0A7J7IYB3</accession>
<reference evidence="3" key="1">
    <citation type="submission" date="2020-06" db="EMBL/GenBank/DDBJ databases">
        <title>Draft genome of Bugula neritina, a colonial animal packing powerful symbionts and potential medicines.</title>
        <authorList>
            <person name="Rayko M."/>
        </authorList>
    </citation>
    <scope>NUCLEOTIDE SEQUENCE [LARGE SCALE GENOMIC DNA]</scope>
    <source>
        <strain evidence="3">Kwan_BN1</strain>
    </source>
</reference>